<evidence type="ECO:0000313" key="1">
    <source>
        <dbReference type="EMBL" id="GAL82516.1"/>
    </source>
</evidence>
<dbReference type="AlphaFoldDB" id="A0A090WZZ6"/>
<organism evidence="1 2">
    <name type="scientific">Algibacter lectus</name>
    <dbReference type="NCBI Taxonomy" id="221126"/>
    <lineage>
        <taxon>Bacteria</taxon>
        <taxon>Pseudomonadati</taxon>
        <taxon>Bacteroidota</taxon>
        <taxon>Flavobacteriia</taxon>
        <taxon>Flavobacteriales</taxon>
        <taxon>Flavobacteriaceae</taxon>
        <taxon>Algibacter</taxon>
    </lineage>
</organism>
<protein>
    <submittedName>
        <fullName evidence="1">Uncharacterized protein</fullName>
    </submittedName>
</protein>
<name>A0A090WZZ6_9FLAO</name>
<dbReference type="RefSeq" id="WP_262480907.1">
    <property type="nucleotide sequence ID" value="NZ_BBNU01000032.1"/>
</dbReference>
<dbReference type="EMBL" id="BBNU01000032">
    <property type="protein sequence ID" value="GAL82516.1"/>
    <property type="molecule type" value="Genomic_DNA"/>
</dbReference>
<accession>A0A090WZZ6</accession>
<comment type="caution">
    <text evidence="1">The sequence shown here is derived from an EMBL/GenBank/DDBJ whole genome shotgun (WGS) entry which is preliminary data.</text>
</comment>
<reference evidence="1 2" key="1">
    <citation type="journal article" date="2014" name="Genome Announc.">
        <title>Draft Genome Sequences of Marine Flavobacterium Algibacter lectus Strains SS8 and NR4.</title>
        <authorList>
            <person name="Takatani N."/>
            <person name="Nakanishi M."/>
            <person name="Meirelles P."/>
            <person name="Mino S."/>
            <person name="Suda W."/>
            <person name="Oshima K."/>
            <person name="Hattori M."/>
            <person name="Ohkuma M."/>
            <person name="Hosokawa M."/>
            <person name="Miyashita K."/>
            <person name="Thompson F.L."/>
            <person name="Niwa A."/>
            <person name="Sawabe T."/>
            <person name="Sawabe T."/>
        </authorList>
    </citation>
    <scope>NUCLEOTIDE SEQUENCE [LARGE SCALE GENOMIC DNA]</scope>
    <source>
        <strain evidence="2">JCM19274</strain>
    </source>
</reference>
<sequence>MKTAHFIIILFFIGVNNINAQDPDAENNSNNEELASKIYSLG</sequence>
<proteinExistence type="predicted"/>
<evidence type="ECO:0000313" key="2">
    <source>
        <dbReference type="Proteomes" id="UP000029643"/>
    </source>
</evidence>
<gene>
    <name evidence="1" type="ORF">JCM19274_194</name>
</gene>
<dbReference type="Proteomes" id="UP000029643">
    <property type="component" value="Unassembled WGS sequence"/>
</dbReference>